<dbReference type="InterPro" id="IPR006665">
    <property type="entry name" value="OmpA-like"/>
</dbReference>
<feature type="chain" id="PRO_5039588530" evidence="1">
    <location>
        <begin position="28"/>
        <end position="853"/>
    </location>
</feature>
<evidence type="ECO:0000313" key="4">
    <source>
        <dbReference type="Proteomes" id="UP000823612"/>
    </source>
</evidence>
<sequence length="853" mass="93286">MKVSRQCFGVLLILSLLSSGVISPVHGENAGQDRKREVPKRVRQTALLYGPVFSGDFFVGVSGGLNGLLSAGDNYGGLGGQISPAFNLYVGKWLTPSIGLRVGYSGLTARGWTNKPSGYAYEQYSDGVWRKRMGFTYLHGDVLWNISNLLGGYRADRRWEFVPYLTAGLLRTNSRDGAGLSNNEFAAGAGLLNKIYLTDWMDFTLEFRQLLFKEDAVNPGMGGVAGMSSVTVGLDFNIASPDFLSWHPINRDRRSVWTENIELGSNRDENGNIIRGPYKTNRFFDNFFVSVGGGLQLLENENGIIHAWKSRISPALDVNVGKWFSPTVGARIGYAGLTIRDGVHLGYSNLHGDIMWNISNTIGGYKKERFWDFVPYLSAGWIHSFPLPGREGAGNNELGLGFGLLNVLRISDRVDLTLEGRQYIMPNSILPNGNGVAGMSSVTVGISVNLGGTDFERVIVPDMIWNTTNRDSTGKVIRGPYKTNKFFDNFFVGADGGVHFLVLENSRSAGGSAGGRISPALNIYVGKWFTPDVGLRIGYTGLSARGYATVETPYAPATESMPYPEKFGISYLHGDALWNISNTIGGYKEDRLWDFVPYVTAGWLYSYSLDGPKAHDNEFAVGAGLINNIRLSKRVDLNLTLTQLVTKESITKATQGGVLGLTSVTLGVSVNLGKTGFERVRSLSEMPAVEMVAPVEELASEDSLSGVEKLQDTVSAAKTAVVCPSDTVVSKAVLDSLLARPDTVFAGTVSEGAVFFEIGQTTLSTRELFHLDFYIRNVIALDKDKVFTITGCADAETGYPARNQQLSEQRVQYVYNLMQTRYHIPADRLIIKAIGAENNRYSLPELNRAVILE</sequence>
<reference evidence="3" key="2">
    <citation type="journal article" date="2021" name="PeerJ">
        <title>Extensive microbial diversity within the chicken gut microbiome revealed by metagenomics and culture.</title>
        <authorList>
            <person name="Gilroy R."/>
            <person name="Ravi A."/>
            <person name="Getino M."/>
            <person name="Pursley I."/>
            <person name="Horton D.L."/>
            <person name="Alikhan N.F."/>
            <person name="Baker D."/>
            <person name="Gharbi K."/>
            <person name="Hall N."/>
            <person name="Watson M."/>
            <person name="Adriaenssens E.M."/>
            <person name="Foster-Nyarko E."/>
            <person name="Jarju S."/>
            <person name="Secka A."/>
            <person name="Antonio M."/>
            <person name="Oren A."/>
            <person name="Chaudhuri R.R."/>
            <person name="La Ragione R."/>
            <person name="Hildebrand F."/>
            <person name="Pallen M.J."/>
        </authorList>
    </citation>
    <scope>NUCLEOTIDE SEQUENCE</scope>
    <source>
        <strain evidence="3">2889</strain>
    </source>
</reference>
<accession>A0A9D9DT24</accession>
<dbReference type="AlphaFoldDB" id="A0A9D9DT24"/>
<dbReference type="EMBL" id="JADIMZ010000034">
    <property type="protein sequence ID" value="MBO8432163.1"/>
    <property type="molecule type" value="Genomic_DNA"/>
</dbReference>
<evidence type="ECO:0000256" key="1">
    <source>
        <dbReference type="SAM" id="SignalP"/>
    </source>
</evidence>
<evidence type="ECO:0000259" key="2">
    <source>
        <dbReference type="Pfam" id="PF00691"/>
    </source>
</evidence>
<proteinExistence type="predicted"/>
<reference evidence="3" key="1">
    <citation type="submission" date="2020-10" db="EMBL/GenBank/DDBJ databases">
        <authorList>
            <person name="Gilroy R."/>
        </authorList>
    </citation>
    <scope>NUCLEOTIDE SEQUENCE</scope>
    <source>
        <strain evidence="3">2889</strain>
    </source>
</reference>
<feature type="domain" description="OmpA-like" evidence="2">
    <location>
        <begin position="755"/>
        <end position="840"/>
    </location>
</feature>
<keyword evidence="1" id="KW-0732">Signal</keyword>
<comment type="caution">
    <text evidence="3">The sequence shown here is derived from an EMBL/GenBank/DDBJ whole genome shotgun (WGS) entry which is preliminary data.</text>
</comment>
<evidence type="ECO:0000313" key="3">
    <source>
        <dbReference type="EMBL" id="MBO8432163.1"/>
    </source>
</evidence>
<protein>
    <submittedName>
        <fullName evidence="3">OmpA family protein</fullName>
    </submittedName>
</protein>
<dbReference type="SUPFAM" id="SSF103088">
    <property type="entry name" value="OmpA-like"/>
    <property type="match status" value="1"/>
</dbReference>
<feature type="signal peptide" evidence="1">
    <location>
        <begin position="1"/>
        <end position="27"/>
    </location>
</feature>
<organism evidence="3 4">
    <name type="scientific">Candidatus Pullibacteroides excrementavium</name>
    <dbReference type="NCBI Taxonomy" id="2840905"/>
    <lineage>
        <taxon>Bacteria</taxon>
        <taxon>Pseudomonadati</taxon>
        <taxon>Bacteroidota</taxon>
        <taxon>Bacteroidia</taxon>
        <taxon>Bacteroidales</taxon>
        <taxon>Candidatus Pullibacteroides</taxon>
    </lineage>
</organism>
<dbReference type="Pfam" id="PF00691">
    <property type="entry name" value="OmpA"/>
    <property type="match status" value="1"/>
</dbReference>
<gene>
    <name evidence="3" type="ORF">IAB08_02565</name>
</gene>
<dbReference type="Gene3D" id="3.30.1330.60">
    <property type="entry name" value="OmpA-like domain"/>
    <property type="match status" value="1"/>
</dbReference>
<dbReference type="InterPro" id="IPR036737">
    <property type="entry name" value="OmpA-like_sf"/>
</dbReference>
<dbReference type="Gene3D" id="2.40.160.20">
    <property type="match status" value="1"/>
</dbReference>
<name>A0A9D9DT24_9BACT</name>
<dbReference type="Proteomes" id="UP000823612">
    <property type="component" value="Unassembled WGS sequence"/>
</dbReference>